<proteinExistence type="predicted"/>
<sequence>MSTQAIAETETEKASLSVAMDMVQAWNELDVDKIADLFAEDAVLHSVMIEPIQGREVLRAHLAALLKGASYLELQLKNVAVSGNVVFLERVDTFKVGEQEGAVPVVGILVIKDGHVQEWREYYDRAQLLSEMGVAQIDSPALNKH</sequence>
<dbReference type="EMBL" id="JBHRSL010000010">
    <property type="protein sequence ID" value="MFC3052598.1"/>
    <property type="molecule type" value="Genomic_DNA"/>
</dbReference>
<dbReference type="Gene3D" id="3.10.450.50">
    <property type="match status" value="1"/>
</dbReference>
<protein>
    <submittedName>
        <fullName evidence="2">SgcJ/EcaC family oxidoreductase</fullName>
    </submittedName>
</protein>
<dbReference type="Proteomes" id="UP001595444">
    <property type="component" value="Unassembled WGS sequence"/>
</dbReference>
<evidence type="ECO:0000313" key="2">
    <source>
        <dbReference type="EMBL" id="MFC3052598.1"/>
    </source>
</evidence>
<comment type="caution">
    <text evidence="2">The sequence shown here is derived from an EMBL/GenBank/DDBJ whole genome shotgun (WGS) entry which is preliminary data.</text>
</comment>
<feature type="domain" description="SnoaL-like" evidence="1">
    <location>
        <begin position="21"/>
        <end position="119"/>
    </location>
</feature>
<accession>A0ABV7D5V8</accession>
<dbReference type="NCBIfam" id="TIGR02246">
    <property type="entry name" value="SgcJ/EcaC family oxidoreductase"/>
    <property type="match status" value="1"/>
</dbReference>
<dbReference type="SUPFAM" id="SSF54427">
    <property type="entry name" value="NTF2-like"/>
    <property type="match status" value="1"/>
</dbReference>
<dbReference type="RefSeq" id="WP_194213744.1">
    <property type="nucleotide sequence ID" value="NZ_CP061205.1"/>
</dbReference>
<evidence type="ECO:0000259" key="1">
    <source>
        <dbReference type="Pfam" id="PF12680"/>
    </source>
</evidence>
<reference evidence="3" key="1">
    <citation type="journal article" date="2019" name="Int. J. Syst. Evol. Microbiol.">
        <title>The Global Catalogue of Microorganisms (GCM) 10K type strain sequencing project: providing services to taxonomists for standard genome sequencing and annotation.</title>
        <authorList>
            <consortium name="The Broad Institute Genomics Platform"/>
            <consortium name="The Broad Institute Genome Sequencing Center for Infectious Disease"/>
            <person name="Wu L."/>
            <person name="Ma J."/>
        </authorList>
    </citation>
    <scope>NUCLEOTIDE SEQUENCE [LARGE SCALE GENOMIC DNA]</scope>
    <source>
        <strain evidence="3">KCTC 62164</strain>
    </source>
</reference>
<dbReference type="InterPro" id="IPR032710">
    <property type="entry name" value="NTF2-like_dom_sf"/>
</dbReference>
<evidence type="ECO:0000313" key="3">
    <source>
        <dbReference type="Proteomes" id="UP001595444"/>
    </source>
</evidence>
<dbReference type="Pfam" id="PF12680">
    <property type="entry name" value="SnoaL_2"/>
    <property type="match status" value="1"/>
</dbReference>
<name>A0ABV7D5V8_9PROT</name>
<gene>
    <name evidence="2" type="ORF">ACFOKA_11855</name>
</gene>
<dbReference type="InterPro" id="IPR011944">
    <property type="entry name" value="Steroid_delta5-4_isomerase"/>
</dbReference>
<dbReference type="InterPro" id="IPR037401">
    <property type="entry name" value="SnoaL-like"/>
</dbReference>
<organism evidence="2 3">
    <name type="scientific">Kordiimonas pumila</name>
    <dbReference type="NCBI Taxonomy" id="2161677"/>
    <lineage>
        <taxon>Bacteria</taxon>
        <taxon>Pseudomonadati</taxon>
        <taxon>Pseudomonadota</taxon>
        <taxon>Alphaproteobacteria</taxon>
        <taxon>Kordiimonadales</taxon>
        <taxon>Kordiimonadaceae</taxon>
        <taxon>Kordiimonas</taxon>
    </lineage>
</organism>
<keyword evidence="3" id="KW-1185">Reference proteome</keyword>